<dbReference type="GO" id="GO:0055056">
    <property type="term" value="F:D-glucose transmembrane transporter activity"/>
    <property type="evidence" value="ECO:0007669"/>
    <property type="project" value="TreeGrafter"/>
</dbReference>
<evidence type="ECO:0000256" key="4">
    <source>
        <dbReference type="ARBA" id="ARBA00023136"/>
    </source>
</evidence>
<evidence type="ECO:0000259" key="6">
    <source>
        <dbReference type="PROSITE" id="PS50850"/>
    </source>
</evidence>
<keyword evidence="2 5" id="KW-0812">Transmembrane</keyword>
<reference evidence="7" key="2">
    <citation type="submission" date="2025-09" db="UniProtKB">
        <authorList>
            <consortium name="Ensembl"/>
        </authorList>
    </citation>
    <scope>IDENTIFICATION</scope>
</reference>
<dbReference type="Gene3D" id="1.20.1250.20">
    <property type="entry name" value="MFS general substrate transporter like domains"/>
    <property type="match status" value="1"/>
</dbReference>
<feature type="transmembrane region" description="Helical" evidence="5">
    <location>
        <begin position="30"/>
        <end position="52"/>
    </location>
</feature>
<feature type="transmembrane region" description="Helical" evidence="5">
    <location>
        <begin position="87"/>
        <end position="111"/>
    </location>
</feature>
<gene>
    <name evidence="7" type="primary">LOC107673621</name>
</gene>
<dbReference type="PANTHER" id="PTHR23503">
    <property type="entry name" value="SOLUTE CARRIER FAMILY 2"/>
    <property type="match status" value="1"/>
</dbReference>
<comment type="subcellular location">
    <subcellularLocation>
        <location evidence="1">Membrane</location>
        <topology evidence="1">Multi-pass membrane protein</topology>
    </subcellularLocation>
</comment>
<name>A0A671QNP3_9TELE</name>
<protein>
    <submittedName>
        <fullName evidence="7">Solute carrier family 2, facilitated glucose transporter member 11-like</fullName>
    </submittedName>
</protein>
<dbReference type="AlphaFoldDB" id="A0A671QNP3"/>
<evidence type="ECO:0000256" key="3">
    <source>
        <dbReference type="ARBA" id="ARBA00022989"/>
    </source>
</evidence>
<evidence type="ECO:0000256" key="2">
    <source>
        <dbReference type="ARBA" id="ARBA00022692"/>
    </source>
</evidence>
<accession>A0A671QNP3</accession>
<evidence type="ECO:0000313" key="8">
    <source>
        <dbReference type="Proteomes" id="UP000472260"/>
    </source>
</evidence>
<dbReference type="GO" id="GO:0070837">
    <property type="term" value="P:dehydroascorbic acid transport"/>
    <property type="evidence" value="ECO:0007669"/>
    <property type="project" value="TreeGrafter"/>
</dbReference>
<keyword evidence="8" id="KW-1185">Reference proteome</keyword>
<dbReference type="Ensembl" id="ENSSANT00000078170.1">
    <property type="protein sequence ID" value="ENSSANP00000073520.1"/>
    <property type="gene ID" value="ENSSANG00000036666.1"/>
</dbReference>
<dbReference type="InterPro" id="IPR020846">
    <property type="entry name" value="MFS_dom"/>
</dbReference>
<organism evidence="7 8">
    <name type="scientific">Sinocyclocheilus anshuiensis</name>
    <dbReference type="NCBI Taxonomy" id="1608454"/>
    <lineage>
        <taxon>Eukaryota</taxon>
        <taxon>Metazoa</taxon>
        <taxon>Chordata</taxon>
        <taxon>Craniata</taxon>
        <taxon>Vertebrata</taxon>
        <taxon>Euteleostomi</taxon>
        <taxon>Actinopterygii</taxon>
        <taxon>Neopterygii</taxon>
        <taxon>Teleostei</taxon>
        <taxon>Ostariophysi</taxon>
        <taxon>Cypriniformes</taxon>
        <taxon>Cyprinidae</taxon>
        <taxon>Cyprininae</taxon>
        <taxon>Sinocyclocheilus</taxon>
    </lineage>
</organism>
<dbReference type="PANTHER" id="PTHR23503:SF22">
    <property type="entry name" value="SOLUTE CARRIER FAMILY 2, FACILITATED GLUCOSE TRANSPORTER MEMBER 11"/>
    <property type="match status" value="1"/>
</dbReference>
<dbReference type="Proteomes" id="UP000472260">
    <property type="component" value="Unassembled WGS sequence"/>
</dbReference>
<sequence length="213" mass="23976">IELSTIFFNPQIYFYASYVFQEAGISAGQIQYMAIGTGMCEFTACILCNLLIERLGRRLMLMGGYVLMTGWAIVFTLALSLEVWMPYLSMTCIFTYILSFGMGPAGVTGILPTEIFNQTSRPAAYMTAGSLMWLNLFIIGMIFPFLYCFVPFGAVCLLTALYIQMVLPETKGKTLSMITKEFYRLNYHGQVKMDIEGKQAQYQLGEIFHSTAL</sequence>
<dbReference type="InterPro" id="IPR036259">
    <property type="entry name" value="MFS_trans_sf"/>
</dbReference>
<evidence type="ECO:0000256" key="5">
    <source>
        <dbReference type="SAM" id="Phobius"/>
    </source>
</evidence>
<evidence type="ECO:0000256" key="1">
    <source>
        <dbReference type="ARBA" id="ARBA00004141"/>
    </source>
</evidence>
<dbReference type="Pfam" id="PF00083">
    <property type="entry name" value="Sugar_tr"/>
    <property type="match status" value="1"/>
</dbReference>
<dbReference type="InterPro" id="IPR005828">
    <property type="entry name" value="MFS_sugar_transport-like"/>
</dbReference>
<feature type="domain" description="Major facilitator superfamily (MFS) profile" evidence="6">
    <location>
        <begin position="1"/>
        <end position="171"/>
    </location>
</feature>
<keyword evidence="4 5" id="KW-0472">Membrane</keyword>
<dbReference type="SUPFAM" id="SSF103473">
    <property type="entry name" value="MFS general substrate transporter"/>
    <property type="match status" value="1"/>
</dbReference>
<keyword evidence="3 5" id="KW-1133">Transmembrane helix</keyword>
<dbReference type="InterPro" id="IPR045263">
    <property type="entry name" value="GLUT"/>
</dbReference>
<dbReference type="GO" id="GO:0046323">
    <property type="term" value="P:D-glucose import"/>
    <property type="evidence" value="ECO:0007669"/>
    <property type="project" value="TreeGrafter"/>
</dbReference>
<proteinExistence type="predicted"/>
<evidence type="ECO:0000313" key="7">
    <source>
        <dbReference type="Ensembl" id="ENSSANP00000073520.1"/>
    </source>
</evidence>
<reference evidence="7" key="1">
    <citation type="submission" date="2025-08" db="UniProtKB">
        <authorList>
            <consortium name="Ensembl"/>
        </authorList>
    </citation>
    <scope>IDENTIFICATION</scope>
</reference>
<feature type="transmembrane region" description="Helical" evidence="5">
    <location>
        <begin position="59"/>
        <end position="81"/>
    </location>
</feature>
<dbReference type="PROSITE" id="PS50850">
    <property type="entry name" value="MFS"/>
    <property type="match status" value="1"/>
</dbReference>
<dbReference type="GO" id="GO:0005886">
    <property type="term" value="C:plasma membrane"/>
    <property type="evidence" value="ECO:0007669"/>
    <property type="project" value="TreeGrafter"/>
</dbReference>